<name>A0A8B6X409_9BURK</name>
<keyword evidence="2" id="KW-1185">Reference proteome</keyword>
<evidence type="ECO:0000256" key="1">
    <source>
        <dbReference type="SAM" id="Phobius"/>
    </source>
</evidence>
<keyword evidence="1" id="KW-0472">Membrane</keyword>
<evidence type="ECO:0000313" key="2">
    <source>
        <dbReference type="Proteomes" id="UP000675920"/>
    </source>
</evidence>
<evidence type="ECO:0000313" key="3">
    <source>
        <dbReference type="RefSeq" id="WP_028311671.1"/>
    </source>
</evidence>
<dbReference type="OrthoDB" id="9157153at2"/>
<dbReference type="AlphaFoldDB" id="A0A8B6X409"/>
<reference evidence="3" key="1">
    <citation type="submission" date="2025-08" db="UniProtKB">
        <authorList>
            <consortium name="RefSeq"/>
        </authorList>
    </citation>
    <scope>IDENTIFICATION</scope>
</reference>
<proteinExistence type="predicted"/>
<dbReference type="Proteomes" id="UP000675920">
    <property type="component" value="Unplaced"/>
</dbReference>
<dbReference type="RefSeq" id="WP_028311671.1">
    <property type="nucleotide sequence ID" value="NZ_AXWS01000013.1"/>
</dbReference>
<keyword evidence="1" id="KW-0812">Transmembrane</keyword>
<sequence length="109" mass="11705">MKQCLILVALTLPIWIADRLGAPKWGLMLASLPFFLMAASMGDPDETMFGEASETIGGWLLVLVGMGGALAGWIGWSLRATSSLFGLLWWMLPVGLVVIALGAIRIFRG</sequence>
<protein>
    <submittedName>
        <fullName evidence="3">Uncharacterized protein</fullName>
    </submittedName>
</protein>
<accession>A0A8B6X409</accession>
<keyword evidence="1" id="KW-1133">Transmembrane helix</keyword>
<feature type="transmembrane region" description="Helical" evidence="1">
    <location>
        <begin position="56"/>
        <end position="76"/>
    </location>
</feature>
<feature type="transmembrane region" description="Helical" evidence="1">
    <location>
        <begin position="88"/>
        <end position="107"/>
    </location>
</feature>
<feature type="transmembrane region" description="Helical" evidence="1">
    <location>
        <begin position="26"/>
        <end position="44"/>
    </location>
</feature>
<organism evidence="2 3">
    <name type="scientific">Derxia gummosa DSM 723</name>
    <dbReference type="NCBI Taxonomy" id="1121388"/>
    <lineage>
        <taxon>Bacteria</taxon>
        <taxon>Pseudomonadati</taxon>
        <taxon>Pseudomonadota</taxon>
        <taxon>Betaproteobacteria</taxon>
        <taxon>Burkholderiales</taxon>
        <taxon>Alcaligenaceae</taxon>
        <taxon>Derxia</taxon>
    </lineage>
</organism>